<keyword evidence="3" id="KW-1185">Reference proteome</keyword>
<dbReference type="EMBL" id="QDEB01118756">
    <property type="protein sequence ID" value="RZB40448.1"/>
    <property type="molecule type" value="Genomic_DNA"/>
</dbReference>
<sequence>MLSKVVVVCFISLFIQEINCITRAEVNLQYSPTLQRLRTLSSTKYQEASREYTTLTNQLANQQQRTKNATQTQINNIKTIIANAKKASNVTTTVLNCLRVQENIAARLTTTSMNNCYTSANTSALVNNKARFNTLATVAANTVNWCNSLNPLETQLESYARCLADKIPDLNRQINIVENEYQSMSSATLNYNVKCLTDNAGAVLGQIGVISYEINICFFTPL</sequence>
<evidence type="ECO:0000256" key="1">
    <source>
        <dbReference type="SAM" id="SignalP"/>
    </source>
</evidence>
<reference evidence="2 3" key="1">
    <citation type="submission" date="2017-03" db="EMBL/GenBank/DDBJ databases">
        <title>Genome of the blue death feigning beetle - Asbolus verrucosus.</title>
        <authorList>
            <person name="Rider S.D."/>
        </authorList>
    </citation>
    <scope>NUCLEOTIDE SEQUENCE [LARGE SCALE GENOMIC DNA]</scope>
    <source>
        <strain evidence="2">Butters</strain>
        <tissue evidence="2">Head and leg muscle</tissue>
    </source>
</reference>
<proteinExistence type="predicted"/>
<dbReference type="Proteomes" id="UP000292052">
    <property type="component" value="Unassembled WGS sequence"/>
</dbReference>
<gene>
    <name evidence="2" type="ORF">BDFB_008841</name>
</gene>
<name>A0A482VB87_ASBVE</name>
<feature type="signal peptide" evidence="1">
    <location>
        <begin position="1"/>
        <end position="20"/>
    </location>
</feature>
<feature type="chain" id="PRO_5019851042" evidence="1">
    <location>
        <begin position="21"/>
        <end position="222"/>
    </location>
</feature>
<protein>
    <submittedName>
        <fullName evidence="2">Uncharacterized protein</fullName>
    </submittedName>
</protein>
<evidence type="ECO:0000313" key="3">
    <source>
        <dbReference type="Proteomes" id="UP000292052"/>
    </source>
</evidence>
<organism evidence="2 3">
    <name type="scientific">Asbolus verrucosus</name>
    <name type="common">Desert ironclad beetle</name>
    <dbReference type="NCBI Taxonomy" id="1661398"/>
    <lineage>
        <taxon>Eukaryota</taxon>
        <taxon>Metazoa</taxon>
        <taxon>Ecdysozoa</taxon>
        <taxon>Arthropoda</taxon>
        <taxon>Hexapoda</taxon>
        <taxon>Insecta</taxon>
        <taxon>Pterygota</taxon>
        <taxon>Neoptera</taxon>
        <taxon>Endopterygota</taxon>
        <taxon>Coleoptera</taxon>
        <taxon>Polyphaga</taxon>
        <taxon>Cucujiformia</taxon>
        <taxon>Tenebrionidae</taxon>
        <taxon>Pimeliinae</taxon>
        <taxon>Asbolus</taxon>
    </lineage>
</organism>
<comment type="caution">
    <text evidence="2">The sequence shown here is derived from an EMBL/GenBank/DDBJ whole genome shotgun (WGS) entry which is preliminary data.</text>
</comment>
<dbReference type="OrthoDB" id="6737344at2759"/>
<dbReference type="AlphaFoldDB" id="A0A482VB87"/>
<evidence type="ECO:0000313" key="2">
    <source>
        <dbReference type="EMBL" id="RZB40448.1"/>
    </source>
</evidence>
<keyword evidence="1" id="KW-0732">Signal</keyword>
<accession>A0A482VB87</accession>